<dbReference type="PANTHER" id="PTHR47992">
    <property type="entry name" value="PROTEIN PHOSPHATASE"/>
    <property type="match status" value="1"/>
</dbReference>
<accession>A0ABY8FR79</accession>
<reference evidence="2 3" key="1">
    <citation type="submission" date="2023-03" db="EMBL/GenBank/DDBJ databases">
        <title>Altererythrobacter sp. CAU 1644 isolated from sand.</title>
        <authorList>
            <person name="Kim W."/>
        </authorList>
    </citation>
    <scope>NUCLEOTIDE SEQUENCE [LARGE SCALE GENOMIC DNA]</scope>
    <source>
        <strain evidence="2 3">CAU 1644</strain>
    </source>
</reference>
<protein>
    <submittedName>
        <fullName evidence="2">Protein phosphatase 2C domain-containing protein</fullName>
    </submittedName>
</protein>
<dbReference type="InterPro" id="IPR015655">
    <property type="entry name" value="PP2C"/>
</dbReference>
<name>A0ABY8FR79_9SPHN</name>
<dbReference type="Pfam" id="PF13672">
    <property type="entry name" value="PP2C_2"/>
    <property type="match status" value="1"/>
</dbReference>
<dbReference type="Proteomes" id="UP001215827">
    <property type="component" value="Chromosome"/>
</dbReference>
<keyword evidence="3" id="KW-1185">Reference proteome</keyword>
<dbReference type="Gene3D" id="3.60.40.10">
    <property type="entry name" value="PPM-type phosphatase domain"/>
    <property type="match status" value="1"/>
</dbReference>
<evidence type="ECO:0000259" key="1">
    <source>
        <dbReference type="PROSITE" id="PS51746"/>
    </source>
</evidence>
<dbReference type="CDD" id="cd00143">
    <property type="entry name" value="PP2Cc"/>
    <property type="match status" value="1"/>
</dbReference>
<proteinExistence type="predicted"/>
<dbReference type="SUPFAM" id="SSF81606">
    <property type="entry name" value="PP2C-like"/>
    <property type="match status" value="1"/>
</dbReference>
<sequence>MRFQSASRTDIGLKRKVNEDSLIDRADRSFWVVADGMGGHEAGEVASAMVVESVDEAVTASDLEAALEQVDRALDTANAAMIEHMHGDKRRKMGSTAVGLIIAEDGRYGCFWVGDSRAYRVRDGQIAQITRDHSLVQQLVDAGLISEEDAATHPDASVITRAVGGSDRLEVDHVKGAAQTNDIFILASDGLTRCVEAEEIRHVVMMGNPHQACEDMVEMVLARGAPDNVSVIVVRVA</sequence>
<dbReference type="SMART" id="SM00332">
    <property type="entry name" value="PP2Cc"/>
    <property type="match status" value="1"/>
</dbReference>
<feature type="domain" description="PPM-type phosphatase" evidence="1">
    <location>
        <begin position="4"/>
        <end position="236"/>
    </location>
</feature>
<dbReference type="PROSITE" id="PS51746">
    <property type="entry name" value="PPM_2"/>
    <property type="match status" value="1"/>
</dbReference>
<organism evidence="2 3">
    <name type="scientific">Altererythrobacter arenosus</name>
    <dbReference type="NCBI Taxonomy" id="3032592"/>
    <lineage>
        <taxon>Bacteria</taxon>
        <taxon>Pseudomonadati</taxon>
        <taxon>Pseudomonadota</taxon>
        <taxon>Alphaproteobacteria</taxon>
        <taxon>Sphingomonadales</taxon>
        <taxon>Erythrobacteraceae</taxon>
        <taxon>Altererythrobacter</taxon>
    </lineage>
</organism>
<dbReference type="RefSeq" id="WP_278016211.1">
    <property type="nucleotide sequence ID" value="NZ_CP121106.1"/>
</dbReference>
<gene>
    <name evidence="2" type="ORF">P7228_00190</name>
</gene>
<dbReference type="InterPro" id="IPR001932">
    <property type="entry name" value="PPM-type_phosphatase-like_dom"/>
</dbReference>
<evidence type="ECO:0000313" key="3">
    <source>
        <dbReference type="Proteomes" id="UP001215827"/>
    </source>
</evidence>
<dbReference type="EMBL" id="CP121106">
    <property type="protein sequence ID" value="WFL77518.1"/>
    <property type="molecule type" value="Genomic_DNA"/>
</dbReference>
<evidence type="ECO:0000313" key="2">
    <source>
        <dbReference type="EMBL" id="WFL77518.1"/>
    </source>
</evidence>
<dbReference type="InterPro" id="IPR036457">
    <property type="entry name" value="PPM-type-like_dom_sf"/>
</dbReference>
<dbReference type="SMART" id="SM00331">
    <property type="entry name" value="PP2C_SIG"/>
    <property type="match status" value="1"/>
</dbReference>